<dbReference type="SUPFAM" id="SSF52833">
    <property type="entry name" value="Thioredoxin-like"/>
    <property type="match status" value="1"/>
</dbReference>
<dbReference type="InterPro" id="IPR052565">
    <property type="entry name" value="Glutaredoxin-like_YDR286C"/>
</dbReference>
<reference evidence="2" key="1">
    <citation type="submission" date="2020-02" db="EMBL/GenBank/DDBJ databases">
        <title>Genomic and physiological characterization of two novel Nitrospinaceae genera.</title>
        <authorList>
            <person name="Mueller A.J."/>
            <person name="Jung M.-Y."/>
            <person name="Strachan C.R."/>
            <person name="Herbold C.W."/>
            <person name="Kirkegaard R.H."/>
            <person name="Daims H."/>
        </authorList>
    </citation>
    <scope>NUCLEOTIDE SEQUENCE [LARGE SCALE GENOMIC DNA]</scope>
</reference>
<protein>
    <submittedName>
        <fullName evidence="1">Glutaredoxin family protein</fullName>
    </submittedName>
</protein>
<dbReference type="KEGG" id="nva:G3M78_13160"/>
<dbReference type="InterPro" id="IPR036249">
    <property type="entry name" value="Thioredoxin-like_sf"/>
</dbReference>
<dbReference type="EMBL" id="CP048620">
    <property type="protein sequence ID" value="QPJ66291.1"/>
    <property type="molecule type" value="Genomic_DNA"/>
</dbReference>
<organism evidence="1 2">
    <name type="scientific">Candidatus Nitrohelix vancouverensis</name>
    <dbReference type="NCBI Taxonomy" id="2705534"/>
    <lineage>
        <taxon>Bacteria</taxon>
        <taxon>Pseudomonadati</taxon>
        <taxon>Nitrospinota/Tectimicrobiota group</taxon>
        <taxon>Nitrospinota</taxon>
        <taxon>Nitrospinia</taxon>
        <taxon>Nitrospinales</taxon>
        <taxon>Nitrospinaceae</taxon>
        <taxon>Candidatus Nitrohelix</taxon>
    </lineage>
</organism>
<dbReference type="AlphaFoldDB" id="A0A7T0C4C6"/>
<proteinExistence type="predicted"/>
<dbReference type="PANTHER" id="PTHR33558:SF1">
    <property type="entry name" value="GLUTAREDOXIN-LIKE PROTEIN C5ORF63 HOMOLOG"/>
    <property type="match status" value="1"/>
</dbReference>
<dbReference type="Proteomes" id="UP000594464">
    <property type="component" value="Chromosome"/>
</dbReference>
<accession>A0A7T0C4C6</accession>
<name>A0A7T0C4C6_9BACT</name>
<gene>
    <name evidence="1" type="ORF">G3M78_13160</name>
</gene>
<dbReference type="InterPro" id="IPR008554">
    <property type="entry name" value="Glutaredoxin-like"/>
</dbReference>
<sequence length="84" mass="9640">MAQIVLEIFSKKDCCLCDEMKEIVESVARDFSAEMILTDIETSEELMKAYGEKIPVLKINGEEAFFYKAPEPRLSPSTFPIKRF</sequence>
<evidence type="ECO:0000313" key="1">
    <source>
        <dbReference type="EMBL" id="QPJ66291.1"/>
    </source>
</evidence>
<dbReference type="Pfam" id="PF05768">
    <property type="entry name" value="Glrx-like"/>
    <property type="match status" value="1"/>
</dbReference>
<dbReference type="Gene3D" id="3.40.30.10">
    <property type="entry name" value="Glutaredoxin"/>
    <property type="match status" value="1"/>
</dbReference>
<dbReference type="PANTHER" id="PTHR33558">
    <property type="entry name" value="GLUTAREDOXIN-LIKE PROTEIN C5ORF63 HOMOLOG"/>
    <property type="match status" value="1"/>
</dbReference>
<evidence type="ECO:0000313" key="2">
    <source>
        <dbReference type="Proteomes" id="UP000594464"/>
    </source>
</evidence>